<evidence type="ECO:0000313" key="3">
    <source>
        <dbReference type="EMBL" id="RDD89097.1"/>
    </source>
</evidence>
<dbReference type="RefSeq" id="WP_114528235.1">
    <property type="nucleotide sequence ID" value="NZ_QQBH01000005.1"/>
</dbReference>
<evidence type="ECO:0000256" key="1">
    <source>
        <dbReference type="SAM" id="Phobius"/>
    </source>
</evidence>
<protein>
    <recommendedName>
        <fullName evidence="5">Holin</fullName>
    </recommendedName>
</protein>
<reference evidence="3 4" key="1">
    <citation type="submission" date="2018-07" db="EMBL/GenBank/DDBJ databases">
        <title>Genome guided investigation of antibiotics producing actinomycetales strain isolated from a Macau mangrove ecosystem.</title>
        <authorList>
            <person name="Hu D."/>
        </authorList>
    </citation>
    <scope>NUCLEOTIDE SEQUENCE [LARGE SCALE GENOMIC DNA]</scope>
    <source>
        <strain evidence="3 4">2297</strain>
    </source>
</reference>
<feature type="chain" id="PRO_5016736176" description="Holin" evidence="2">
    <location>
        <begin position="28"/>
        <end position="87"/>
    </location>
</feature>
<comment type="caution">
    <text evidence="3">The sequence shown here is derived from an EMBL/GenBank/DDBJ whole genome shotgun (WGS) entry which is preliminary data.</text>
</comment>
<dbReference type="Proteomes" id="UP000253742">
    <property type="component" value="Unassembled WGS sequence"/>
</dbReference>
<feature type="transmembrane region" description="Helical" evidence="1">
    <location>
        <begin position="37"/>
        <end position="62"/>
    </location>
</feature>
<sequence length="87" mass="8515">MNPKNTRAVRTALQTFAAVVAVVPALAAVVADSGDLAVAAPWLVGAAATAAAVAGVVARAMAHPTVEALLDRFGLGLVDDGKGPTAP</sequence>
<keyword evidence="1" id="KW-0472">Membrane</keyword>
<dbReference type="EMBL" id="QQBH01000005">
    <property type="protein sequence ID" value="RDD89097.1"/>
    <property type="molecule type" value="Genomic_DNA"/>
</dbReference>
<keyword evidence="2" id="KW-0732">Signal</keyword>
<organism evidence="3 4">
    <name type="scientific">Streptomyces parvulus</name>
    <dbReference type="NCBI Taxonomy" id="146923"/>
    <lineage>
        <taxon>Bacteria</taxon>
        <taxon>Bacillati</taxon>
        <taxon>Actinomycetota</taxon>
        <taxon>Actinomycetes</taxon>
        <taxon>Kitasatosporales</taxon>
        <taxon>Streptomycetaceae</taxon>
        <taxon>Streptomyces</taxon>
    </lineage>
</organism>
<evidence type="ECO:0000313" key="4">
    <source>
        <dbReference type="Proteomes" id="UP000253742"/>
    </source>
</evidence>
<dbReference type="AlphaFoldDB" id="A0A369V8T6"/>
<evidence type="ECO:0000256" key="2">
    <source>
        <dbReference type="SAM" id="SignalP"/>
    </source>
</evidence>
<feature type="signal peptide" evidence="2">
    <location>
        <begin position="1"/>
        <end position="27"/>
    </location>
</feature>
<proteinExistence type="predicted"/>
<gene>
    <name evidence="3" type="ORF">DVZ84_08805</name>
</gene>
<accession>A0A369V8T6</accession>
<keyword evidence="1" id="KW-0812">Transmembrane</keyword>
<evidence type="ECO:0008006" key="5">
    <source>
        <dbReference type="Google" id="ProtNLM"/>
    </source>
</evidence>
<keyword evidence="1" id="KW-1133">Transmembrane helix</keyword>
<name>A0A369V8T6_9ACTN</name>